<evidence type="ECO:0000313" key="2">
    <source>
        <dbReference type="Proteomes" id="UP000006531"/>
    </source>
</evidence>
<sequence length="71" mass="8073">MNVIKPDFNSYEIDEPNDYCNSVIECTDSEGNLSEPNVLKLLSDHGQSYHEYATDCGHDYHANTVLSWLGY</sequence>
<dbReference type="GeneID" id="11538093"/>
<name>E3SNB1_9CAUD</name>
<dbReference type="EMBL" id="GU071102">
    <property type="protein sequence ID" value="ADP00115.1"/>
    <property type="molecule type" value="Genomic_DNA"/>
</dbReference>
<gene>
    <name evidence="1" type="ORF">CYIG_00042</name>
</gene>
<protein>
    <submittedName>
        <fullName evidence="1">Predicted protein</fullName>
    </submittedName>
</protein>
<keyword evidence="2" id="KW-1185">Reference proteome</keyword>
<reference evidence="1 2" key="1">
    <citation type="submission" date="2009-10" db="EMBL/GenBank/DDBJ databases">
        <title>The Genome Sequence of Cyanophage NATL1A-7.</title>
        <authorList>
            <consortium name="The Broad Institute Genome Sequencing Platform"/>
            <person name="Henn M.R."/>
            <person name="Sullivan M.S."/>
            <person name="Osburne M.S."/>
            <person name="Levin J."/>
            <person name="Malboeuf C."/>
            <person name="Casali M."/>
            <person name="Russ C."/>
            <person name="Lennon N."/>
            <person name="Erlich R."/>
            <person name="Young S.K."/>
            <person name="Koehrsen M."/>
            <person name="Yandava C."/>
            <person name="Zeng Q."/>
            <person name="Alvarado L."/>
            <person name="Anderson S."/>
            <person name="Berlin A."/>
            <person name="Borenstein D."/>
            <person name="Chen Z."/>
            <person name="Engels R."/>
            <person name="Freedman E."/>
            <person name="Gellesch M."/>
            <person name="Goldberg J."/>
            <person name="Green L."/>
            <person name="Griggs A."/>
            <person name="Gujja S."/>
            <person name="Heiman D."/>
            <person name="Hepburn T."/>
            <person name="Howarth C."/>
            <person name="Jen D."/>
            <person name="Larson L."/>
            <person name="Lewis B."/>
            <person name="Mehta T."/>
            <person name="Park D."/>
            <person name="Pearson M."/>
            <person name="Roberts A."/>
            <person name="Ryan E."/>
            <person name="Saif S."/>
            <person name="Shea T."/>
            <person name="Shenoy N."/>
            <person name="Sisk P."/>
            <person name="Stolte C."/>
            <person name="Sykes S."/>
            <person name="Walk T."/>
            <person name="White J."/>
            <person name="Yu Q."/>
            <person name="Coleman M.L."/>
            <person name="Huang K.H."/>
            <person name="Weigele P.R."/>
            <person name="DeFrancesco A.S."/>
            <person name="Kern S.E."/>
            <person name="Thompson L.R."/>
            <person name="Fu R."/>
            <person name="Hombeck B."/>
            <person name="Chisholm S.W."/>
            <person name="Haas B."/>
            <person name="Nusbaum C."/>
            <person name="Galagan J."/>
            <person name="Birren B."/>
        </authorList>
    </citation>
    <scope>NUCLEOTIDE SEQUENCE [LARGE SCALE GENOMIC DNA]</scope>
    <source>
        <strain evidence="1">NATL1A-7</strain>
    </source>
</reference>
<proteinExistence type="predicted"/>
<dbReference type="Proteomes" id="UP000006531">
    <property type="component" value="Segment"/>
</dbReference>
<accession>E3SNB1</accession>
<organism evidence="1 2">
    <name type="scientific">Cyanophage NATL1A-7</name>
    <dbReference type="NCBI Taxonomy" id="445693"/>
    <lineage>
        <taxon>Viruses</taxon>
        <taxon>Duplodnaviria</taxon>
        <taxon>Heunggongvirae</taxon>
        <taxon>Uroviricota</taxon>
        <taxon>Caudoviricetes</taxon>
        <taxon>Autographivirales</taxon>
        <taxon>Sechaudvirinae</taxon>
        <taxon>Cheungvirus</taxon>
        <taxon>Cheungvirus NATL1A7</taxon>
    </lineage>
</organism>
<dbReference type="KEGG" id="vg:11538093"/>
<evidence type="ECO:0000313" key="1">
    <source>
        <dbReference type="EMBL" id="ADP00115.1"/>
    </source>
</evidence>
<dbReference type="RefSeq" id="YP_005087487.1">
    <property type="nucleotide sequence ID" value="NC_016658.1"/>
</dbReference>